<proteinExistence type="predicted"/>
<accession>A0A0H4IZG4</accession>
<dbReference type="SUPFAM" id="SSF56954">
    <property type="entry name" value="Outer membrane efflux proteins (OEP)"/>
    <property type="match status" value="1"/>
</dbReference>
<dbReference type="Proteomes" id="UP000066549">
    <property type="component" value="Chromosome"/>
</dbReference>
<evidence type="ECO:0000313" key="3">
    <source>
        <dbReference type="Proteomes" id="UP000066549"/>
    </source>
</evidence>
<keyword evidence="1" id="KW-0472">Membrane</keyword>
<dbReference type="AlphaFoldDB" id="A0A0H4IZG4"/>
<evidence type="ECO:0008006" key="4">
    <source>
        <dbReference type="Google" id="ProtNLM"/>
    </source>
</evidence>
<name>A0A0H4IZG4_9PROT</name>
<gene>
    <name evidence="2" type="ORF">VI33_06795</name>
</gene>
<evidence type="ECO:0000256" key="1">
    <source>
        <dbReference type="SAM" id="Phobius"/>
    </source>
</evidence>
<evidence type="ECO:0000313" key="2">
    <source>
        <dbReference type="EMBL" id="AKO66356.1"/>
    </source>
</evidence>
<feature type="transmembrane region" description="Helical" evidence="1">
    <location>
        <begin position="12"/>
        <end position="29"/>
    </location>
</feature>
<reference evidence="2 3" key="1">
    <citation type="submission" date="2015-03" db="EMBL/GenBank/DDBJ databases">
        <title>Comparative analysis of the OM43 clade including a novel species from Red Sea uncovers genomic and metabolic diversity among marine methylotrophs.</title>
        <authorList>
            <person name="Jimenez-Infante F."/>
            <person name="Ngugi D.K."/>
            <person name="Vinu M."/>
            <person name="Alam I."/>
            <person name="Kamau A."/>
            <person name="Blom J."/>
            <person name="Bajic V.B."/>
            <person name="Stingl U."/>
        </authorList>
    </citation>
    <scope>NUCLEOTIDE SEQUENCE [LARGE SCALE GENOMIC DNA]</scope>
    <source>
        <strain evidence="2 3">MBRSH7</strain>
    </source>
</reference>
<organism evidence="2 3">
    <name type="scientific">Methylophilales bacterium MBRS-H7</name>
    <dbReference type="NCBI Taxonomy" id="1623450"/>
    <lineage>
        <taxon>Bacteria</taxon>
        <taxon>Pseudomonadati</taxon>
        <taxon>Pseudomonadota</taxon>
        <taxon>Betaproteobacteria</taxon>
        <taxon>Nitrosomonadales</taxon>
        <taxon>OM43 clade</taxon>
    </lineage>
</organism>
<dbReference type="EMBL" id="CP011002">
    <property type="protein sequence ID" value="AKO66356.1"/>
    <property type="molecule type" value="Genomic_DNA"/>
</dbReference>
<dbReference type="PANTHER" id="PTHR30203">
    <property type="entry name" value="OUTER MEMBRANE CATION EFFLUX PROTEIN"/>
    <property type="match status" value="1"/>
</dbReference>
<keyword evidence="1" id="KW-0812">Transmembrane</keyword>
<protein>
    <recommendedName>
        <fullName evidence="4">Transporter</fullName>
    </recommendedName>
</protein>
<dbReference type="InterPro" id="IPR010131">
    <property type="entry name" value="MdtP/NodT-like"/>
</dbReference>
<dbReference type="Gene3D" id="1.20.1600.10">
    <property type="entry name" value="Outer membrane efflux proteins (OEP)"/>
    <property type="match status" value="1"/>
</dbReference>
<dbReference type="GO" id="GO:0015562">
    <property type="term" value="F:efflux transmembrane transporter activity"/>
    <property type="evidence" value="ECO:0007669"/>
    <property type="project" value="InterPro"/>
</dbReference>
<sequence>MILSNFFSSKIIIPLVIIFIAGCQFIPYFKEEIDLDANNVEINNQHSETESFTQFIDSLEQNISLPNEGWNTDNLLATLYFFNTKIKTAEKQYQTVKNDEVIAKFRPQSSIGVEVGSGDGANDDLSTDIEGLGVMFPLETANKRLIRYEIALNTSQSAYEDYRLLSWNERLMLINALIQYSFNIKKINTIKNELFSRQSIYLMTKKRFEKGIEDNIRLQQSKIALQLVENKLKSFQINQLSIRKQIAQKAGIKLHHLEKNPLLADNIINSLLNIMQTIDDEKISYLRENAIQTRIDLRRDLANYARAEASLKLEVAKQYPDIKFSPAYLYDFGDKIWTLGISTLIPNLEKNKALIAKAESFRDSESSKIMDIQLAIANDIDSLLLYLNDSSEKYNNAKTLNADKELLLVNLEKKFKNGILSRFELEQEKIKLYEIDYIYLDSLYNLIQGGYEIEKTFHVPFVSQLHLEKEPNE</sequence>
<keyword evidence="3" id="KW-1185">Reference proteome</keyword>
<keyword evidence="1" id="KW-1133">Transmembrane helix</keyword>